<keyword evidence="3" id="KW-1185">Reference proteome</keyword>
<sequence>MAVIRTSTVDLHVNGAGTHAYIAQPDDEQQHPGVVLIQEWWGIEPHIQDLAQKLATDGFVVAVPDLYHGRIATEPNDAMRMMMQLQKNVDLASREISGALENIKALPSVQPKNLGLIGFCLGGFLAYTAAARDSNIGALVTFYGAGYDPSLEEVKKVTAPVLAFYGKQDGSVPPEQIAKIEKLYKQAGKDFTVKIYDAGHAFINPTHGAGNEQAAADAWPRAVSFLKEHLH</sequence>
<accession>A0A5A5T8U7</accession>
<dbReference type="Proteomes" id="UP000322530">
    <property type="component" value="Unassembled WGS sequence"/>
</dbReference>
<reference evidence="2 3" key="1">
    <citation type="submission" date="2019-01" db="EMBL/GenBank/DDBJ databases">
        <title>Draft genome sequence of Dictyobacter sp. Uno17.</title>
        <authorList>
            <person name="Wang C.M."/>
            <person name="Zheng Y."/>
            <person name="Sakai Y."/>
            <person name="Abe K."/>
            <person name="Yokota A."/>
            <person name="Yabe S."/>
        </authorList>
    </citation>
    <scope>NUCLEOTIDE SEQUENCE [LARGE SCALE GENOMIC DNA]</scope>
    <source>
        <strain evidence="2 3">Uno17</strain>
    </source>
</reference>
<dbReference type="EMBL" id="BIXY01000014">
    <property type="protein sequence ID" value="GCF07767.1"/>
    <property type="molecule type" value="Genomic_DNA"/>
</dbReference>
<organism evidence="2 3">
    <name type="scientific">Dictyobacter arantiisoli</name>
    <dbReference type="NCBI Taxonomy" id="2014874"/>
    <lineage>
        <taxon>Bacteria</taxon>
        <taxon>Bacillati</taxon>
        <taxon>Chloroflexota</taxon>
        <taxon>Ktedonobacteria</taxon>
        <taxon>Ktedonobacterales</taxon>
        <taxon>Dictyobacteraceae</taxon>
        <taxon>Dictyobacter</taxon>
    </lineage>
</organism>
<evidence type="ECO:0000259" key="1">
    <source>
        <dbReference type="Pfam" id="PF01738"/>
    </source>
</evidence>
<feature type="domain" description="Dienelactone hydrolase" evidence="1">
    <location>
        <begin position="19"/>
        <end position="229"/>
    </location>
</feature>
<comment type="caution">
    <text evidence="2">The sequence shown here is derived from an EMBL/GenBank/DDBJ whole genome shotgun (WGS) entry which is preliminary data.</text>
</comment>
<dbReference type="Pfam" id="PF01738">
    <property type="entry name" value="DLH"/>
    <property type="match status" value="1"/>
</dbReference>
<evidence type="ECO:0000313" key="2">
    <source>
        <dbReference type="EMBL" id="GCF07767.1"/>
    </source>
</evidence>
<proteinExistence type="predicted"/>
<dbReference type="RefSeq" id="WP_149400776.1">
    <property type="nucleotide sequence ID" value="NZ_BIXY01000014.1"/>
</dbReference>
<dbReference type="SUPFAM" id="SSF53474">
    <property type="entry name" value="alpha/beta-Hydrolases"/>
    <property type="match status" value="1"/>
</dbReference>
<dbReference type="AlphaFoldDB" id="A0A5A5T8U7"/>
<gene>
    <name evidence="2" type="ORF">KDI_13310</name>
</gene>
<dbReference type="Gene3D" id="3.40.50.1820">
    <property type="entry name" value="alpha/beta hydrolase"/>
    <property type="match status" value="1"/>
</dbReference>
<name>A0A5A5T8U7_9CHLR</name>
<dbReference type="GO" id="GO:0016787">
    <property type="term" value="F:hydrolase activity"/>
    <property type="evidence" value="ECO:0007669"/>
    <property type="project" value="InterPro"/>
</dbReference>
<protein>
    <recommendedName>
        <fullName evidence="1">Dienelactone hydrolase domain-containing protein</fullName>
    </recommendedName>
</protein>
<dbReference type="InterPro" id="IPR029058">
    <property type="entry name" value="AB_hydrolase_fold"/>
</dbReference>
<evidence type="ECO:0000313" key="3">
    <source>
        <dbReference type="Proteomes" id="UP000322530"/>
    </source>
</evidence>
<dbReference type="PANTHER" id="PTHR46623:SF7">
    <property type="entry name" value="CARBOXYMETHYLENEBUTENOLIDASE"/>
    <property type="match status" value="1"/>
</dbReference>
<dbReference type="OrthoDB" id="9771666at2"/>
<dbReference type="InterPro" id="IPR051049">
    <property type="entry name" value="Dienelactone_hydrolase-like"/>
</dbReference>
<dbReference type="PANTHER" id="PTHR46623">
    <property type="entry name" value="CARBOXYMETHYLENEBUTENOLIDASE-RELATED"/>
    <property type="match status" value="1"/>
</dbReference>
<dbReference type="InterPro" id="IPR002925">
    <property type="entry name" value="Dienelactn_hydro"/>
</dbReference>